<keyword evidence="4 7" id="KW-0812">Transmembrane</keyword>
<evidence type="ECO:0000259" key="8">
    <source>
        <dbReference type="Pfam" id="PF18790"/>
    </source>
</evidence>
<evidence type="ECO:0000256" key="1">
    <source>
        <dbReference type="ARBA" id="ARBA00004651"/>
    </source>
</evidence>
<evidence type="ECO:0000256" key="6">
    <source>
        <dbReference type="ARBA" id="ARBA00023136"/>
    </source>
</evidence>
<feature type="domain" description="KfrB" evidence="8">
    <location>
        <begin position="766"/>
        <end position="819"/>
    </location>
</feature>
<evidence type="ECO:0000256" key="2">
    <source>
        <dbReference type="ARBA" id="ARBA00008806"/>
    </source>
</evidence>
<dbReference type="PANTHER" id="PTHR37937">
    <property type="entry name" value="CONJUGATIVE TRANSFER: DNA TRANSPORT"/>
    <property type="match status" value="1"/>
</dbReference>
<reference evidence="9 10" key="1">
    <citation type="submission" date="2011-08" db="EMBL/GenBank/DDBJ databases">
        <title>The genome of the obligate endobacterium of an arbuscular mycorrhizal fungus reveals an interphylum network of nutritional interactions.</title>
        <authorList>
            <person name="Ghignone S."/>
            <person name="Salvioli A."/>
            <person name="Anca I."/>
            <person name="Lumini E."/>
            <person name="Ortu G."/>
            <person name="Petiti L."/>
            <person name="Cruveiller S."/>
            <person name="Bianciotto V."/>
            <person name="Piffanelli P."/>
            <person name="Lanfranco L."/>
            <person name="Bonfante P."/>
        </authorList>
    </citation>
    <scope>NUCLEOTIDE SEQUENCE [LARGE SCALE GENOMIC DNA]</scope>
    <source>
        <strain evidence="9 10">BEG34</strain>
    </source>
</reference>
<gene>
    <name evidence="9" type="primary">traG</name>
    <name evidence="9" type="ORF">CAGGBEG34_220099</name>
</gene>
<dbReference type="GO" id="GO:0005886">
    <property type="term" value="C:plasma membrane"/>
    <property type="evidence" value="ECO:0007669"/>
    <property type="project" value="UniProtKB-SubCell"/>
</dbReference>
<accession>G2J999</accession>
<name>G2J999_9BURK</name>
<comment type="similarity">
    <text evidence="2">Belongs to the VirD4/TraG family.</text>
</comment>
<dbReference type="PANTHER" id="PTHR37937:SF1">
    <property type="entry name" value="CONJUGATIVE TRANSFER: DNA TRANSPORT"/>
    <property type="match status" value="1"/>
</dbReference>
<organism evidence="9 10">
    <name type="scientific">Candidatus Glomeribacter gigasporarum BEG34</name>
    <dbReference type="NCBI Taxonomy" id="1070319"/>
    <lineage>
        <taxon>Bacteria</taxon>
        <taxon>Pseudomonadati</taxon>
        <taxon>Pseudomonadota</taxon>
        <taxon>Betaproteobacteria</taxon>
        <taxon>Burkholderiales</taxon>
        <taxon>Burkholderiaceae</taxon>
        <taxon>Candidatus Glomeribacter</taxon>
    </lineage>
</organism>
<dbReference type="eggNOG" id="COG3505">
    <property type="taxonomic scope" value="Bacteria"/>
</dbReference>
<keyword evidence="3" id="KW-1003">Cell membrane</keyword>
<dbReference type="InterPro" id="IPR040782">
    <property type="entry name" value="KfrB"/>
</dbReference>
<feature type="transmembrane region" description="Helical" evidence="7">
    <location>
        <begin position="61"/>
        <end position="85"/>
    </location>
</feature>
<dbReference type="InterPro" id="IPR051539">
    <property type="entry name" value="T4SS-coupling_protein"/>
</dbReference>
<keyword evidence="6 7" id="KW-0472">Membrane</keyword>
<sequence length="823" mass="92978">MLCLVASSWTATQYFAHALGYQDGLGAPLWHMGPRIRIYHPFAWSGWAVQWLNANGLLSTYVTRMLLVLCTGSLASVLLGFFLYYRRSLKAEIPDDLHGSAQWATERDVERMGLISYKRREGPFWKRQHIHHKASGPCIGALDTSAGRKIMRSSDPVHLLCFAPSRSGKGVGPVITTLLSYPHSTATNDIKGENFELSSGFRHSAGSLVIRFDPTSVDQKSMDGTTPYNIAARWNVLDELRIFTEYDVMDAQNIAQAIADPDGEGIDDHWVSTSYELLVGVILHVKYDEQDKSLAGCSTYLADPSFTDPEQMFNRMLDAEHDPEGVMGWKDSMGNPTKTHPQVALAARAMLNKEEKERNSVLSTAKTKLSLYTEPIVARNTAHSDFCVNDLMNHEKPVSLYLVIPPSDKARLRPLIRLFITFLLLRLTARMSFEEGKSIKDYRHRLLLLIDELASLKKLEQLQDGLSYIAGYGITAFLFVQDRIQLREAYGDHETMTAGCQLRIAYAPNSIDTAEDISKMTGVMTVKRQNVSYNGNRLGAMLGQMSIAEERVERPLLTADEASRLSRDEMLVFNTGHPPVRARKLKYFEIPEFSKRAKRPSPSRISIRYIDKKGRSAGPWFMVACERNAGSKHLSLTINTYSDFPAVRLVVKQAHIEHDTLLEFEYMLCDTTGAPVHRALTLDDLHMTARPVGEVADFNPEEAFEVHFIVKETEPYTHFSQKGFYRDRSVFEQQARKAIRDLFHTFETQEGRPTEPTIECAMPDHRYTGKVLLQTDHYLALHRLNDREQVSLHRKLKLDKSAQAGQAIIIQYAGTKGTVLGRK</sequence>
<evidence type="ECO:0000313" key="10">
    <source>
        <dbReference type="Proteomes" id="UP000054051"/>
    </source>
</evidence>
<dbReference type="InterPro" id="IPR003688">
    <property type="entry name" value="TraG/VirD4"/>
</dbReference>
<dbReference type="SUPFAM" id="SSF52540">
    <property type="entry name" value="P-loop containing nucleoside triphosphate hydrolases"/>
    <property type="match status" value="1"/>
</dbReference>
<evidence type="ECO:0000256" key="7">
    <source>
        <dbReference type="SAM" id="Phobius"/>
    </source>
</evidence>
<evidence type="ECO:0000313" key="9">
    <source>
        <dbReference type="EMBL" id="CCD29346.1"/>
    </source>
</evidence>
<keyword evidence="10" id="KW-1185">Reference proteome</keyword>
<evidence type="ECO:0000256" key="4">
    <source>
        <dbReference type="ARBA" id="ARBA00022692"/>
    </source>
</evidence>
<dbReference type="EMBL" id="CAFB01000039">
    <property type="protein sequence ID" value="CCD29346.1"/>
    <property type="molecule type" value="Genomic_DNA"/>
</dbReference>
<evidence type="ECO:0000256" key="5">
    <source>
        <dbReference type="ARBA" id="ARBA00022989"/>
    </source>
</evidence>
<dbReference type="STRING" id="1070319.CAGGBEG34_220099"/>
<dbReference type="AlphaFoldDB" id="G2J999"/>
<comment type="caution">
    <text evidence="9">The sequence shown here is derived from an EMBL/GenBank/DDBJ whole genome shotgun (WGS) entry which is preliminary data.</text>
</comment>
<comment type="subcellular location">
    <subcellularLocation>
        <location evidence="1">Cell membrane</location>
        <topology evidence="1">Multi-pass membrane protein</topology>
    </subcellularLocation>
</comment>
<dbReference type="Gene3D" id="3.40.50.300">
    <property type="entry name" value="P-loop containing nucleotide triphosphate hydrolases"/>
    <property type="match status" value="1"/>
</dbReference>
<keyword evidence="5 7" id="KW-1133">Transmembrane helix</keyword>
<evidence type="ECO:0000256" key="3">
    <source>
        <dbReference type="ARBA" id="ARBA00022475"/>
    </source>
</evidence>
<dbReference type="Pfam" id="PF18790">
    <property type="entry name" value="KfrB"/>
    <property type="match status" value="1"/>
</dbReference>
<dbReference type="Pfam" id="PF02534">
    <property type="entry name" value="T4SS-DNA_transf"/>
    <property type="match status" value="1"/>
</dbReference>
<protein>
    <submittedName>
        <fullName evidence="9">TRAG family protein</fullName>
    </submittedName>
</protein>
<dbReference type="CDD" id="cd01127">
    <property type="entry name" value="TrwB_TraG_TraD_VirD4"/>
    <property type="match status" value="1"/>
</dbReference>
<dbReference type="Proteomes" id="UP000054051">
    <property type="component" value="Unassembled WGS sequence"/>
</dbReference>
<proteinExistence type="inferred from homology"/>
<dbReference type="InterPro" id="IPR027417">
    <property type="entry name" value="P-loop_NTPase"/>
</dbReference>